<comment type="cofactor">
    <cofactor evidence="2">
        <name>Mg(2+)</name>
        <dbReference type="ChEBI" id="CHEBI:18420"/>
    </cofactor>
</comment>
<dbReference type="GO" id="GO:0043137">
    <property type="term" value="P:DNA replication, removal of RNA primer"/>
    <property type="evidence" value="ECO:0007669"/>
    <property type="project" value="TreeGrafter"/>
</dbReference>
<protein>
    <recommendedName>
        <fullName evidence="5">ribonuclease H</fullName>
        <ecNumber evidence="5">3.1.26.4</ecNumber>
    </recommendedName>
</protein>
<dbReference type="EMBL" id="HQ630627">
    <property type="protein sequence ID" value="AEH03601.1"/>
    <property type="molecule type" value="Genomic_DNA"/>
</dbReference>
<dbReference type="GO" id="GO:0046872">
    <property type="term" value="F:metal ion binding"/>
    <property type="evidence" value="ECO:0007669"/>
    <property type="project" value="UniProtKB-KW"/>
</dbReference>
<dbReference type="PROSITE" id="PS50879">
    <property type="entry name" value="RNASE_H_1"/>
    <property type="match status" value="1"/>
</dbReference>
<keyword evidence="7" id="KW-0479">Metal-binding</keyword>
<reference evidence="12 13" key="1">
    <citation type="journal article" date="2011" name="Microbiology">
        <title>The Pseudomonas aeruginosa generalized transducing phage phiPA3 is a new member of the phiKZ-like group of 'jumbo' phages, and infects model laboratory strains and clinical isolates from cystic fibrosis patients.</title>
        <authorList>
            <person name="Monson R."/>
            <person name="Foulds I."/>
            <person name="Foweraker J."/>
            <person name="Welch M."/>
            <person name="Salmond G.P."/>
        </authorList>
    </citation>
    <scope>NUCLEOTIDE SEQUENCE [LARGE SCALE GENOMIC DNA]</scope>
</reference>
<dbReference type="GO" id="GO:0003676">
    <property type="term" value="F:nucleic acid binding"/>
    <property type="evidence" value="ECO:0007669"/>
    <property type="project" value="InterPro"/>
</dbReference>
<dbReference type="InterPro" id="IPR036397">
    <property type="entry name" value="RNaseH_sf"/>
</dbReference>
<dbReference type="CDD" id="cd09278">
    <property type="entry name" value="RNase_HI_prokaryote_like"/>
    <property type="match status" value="1"/>
</dbReference>
<dbReference type="RefSeq" id="YP_009217257.1">
    <property type="nucleotide sequence ID" value="NC_028999.1"/>
</dbReference>
<sequence>MCDGIVLYTDGSFRQNVAGWGVHGYTYTDTPMKSKAATKQQPTAKGYKDVGVEDTCTVIDYIDAFGKVVDRPTNNTAELSAAINGFKIALGTPAKQLTMLLDSEYVRKGLTQWSPKWIKNNWIKPDGTPVPNKELWLDLISQRDAWINGGRKLEMTWVEGHSGDMGNDKADINALRGGGSKTAEPVQVVVEGDAINKLKKKPVSPLIMESRLLFMINSGKPHDGFYYMYNLGRMHNAGLRPKDTAKDKLAKSDLLLGRRISEATFGVYKANEAEEYIEELIKIHTEAYGSDMPELGILNLANCFSAKQRQRIESMGLSGLMRHDDIRVLSTPEMALISRTLNPPRMSNEAVGEFNILERRLTDYLAGTLGESVGKIDITDSFYETVQAGKKTVTQLKKTITQNTSHLDIPIDYKGRKVKIKLVLAQDIPSRNQLNRVSCDGVKVELLIVANGPLAYSYSTVFVAEGGAAIYCSPYTQFILPK</sequence>
<evidence type="ECO:0000256" key="4">
    <source>
        <dbReference type="ARBA" id="ARBA00011245"/>
    </source>
</evidence>
<dbReference type="KEGG" id="vg:26643706"/>
<dbReference type="InterPro" id="IPR012337">
    <property type="entry name" value="RNaseH-like_sf"/>
</dbReference>
<evidence type="ECO:0000256" key="1">
    <source>
        <dbReference type="ARBA" id="ARBA00000077"/>
    </source>
</evidence>
<dbReference type="EC" id="3.1.26.4" evidence="5"/>
<dbReference type="Pfam" id="PF00075">
    <property type="entry name" value="RNase_H"/>
    <property type="match status" value="1"/>
</dbReference>
<proteinExistence type="inferred from homology"/>
<organismHost>
    <name type="scientific">Pseudomonas aeruginosa</name>
    <dbReference type="NCBI Taxonomy" id="287"/>
</organismHost>
<gene>
    <name evidence="12" type="primary">178</name>
</gene>
<dbReference type="InterPro" id="IPR022892">
    <property type="entry name" value="RNaseHI"/>
</dbReference>
<dbReference type="PANTHER" id="PTHR10642">
    <property type="entry name" value="RIBONUCLEASE H1"/>
    <property type="match status" value="1"/>
</dbReference>
<evidence type="ECO:0000256" key="7">
    <source>
        <dbReference type="ARBA" id="ARBA00022723"/>
    </source>
</evidence>
<feature type="domain" description="RNase H type-1" evidence="11">
    <location>
        <begin position="1"/>
        <end position="179"/>
    </location>
</feature>
<dbReference type="Proteomes" id="UP000008388">
    <property type="component" value="Segment"/>
</dbReference>
<dbReference type="GeneID" id="26643706"/>
<keyword evidence="13" id="KW-1185">Reference proteome</keyword>
<evidence type="ECO:0000256" key="3">
    <source>
        <dbReference type="ARBA" id="ARBA00005300"/>
    </source>
</evidence>
<comment type="catalytic activity">
    <reaction evidence="1">
        <text>Endonucleolytic cleavage to 5'-phosphomonoester.</text>
        <dbReference type="EC" id="3.1.26.4"/>
    </reaction>
</comment>
<accession>F8SK50</accession>
<evidence type="ECO:0000313" key="13">
    <source>
        <dbReference type="Proteomes" id="UP000008388"/>
    </source>
</evidence>
<evidence type="ECO:0000313" key="12">
    <source>
        <dbReference type="EMBL" id="AEH03601.1"/>
    </source>
</evidence>
<dbReference type="InterPro" id="IPR002156">
    <property type="entry name" value="RNaseH_domain"/>
</dbReference>
<organism evidence="12 13">
    <name type="scientific">Pseudomonas phage PhiPA3</name>
    <name type="common">Pseudomonas aeruginosa phage PhiPA3</name>
    <dbReference type="NCBI Taxonomy" id="998086"/>
    <lineage>
        <taxon>Viruses</taxon>
        <taxon>Duplodnaviria</taxon>
        <taxon>Heunggongvirae</taxon>
        <taxon>Uroviricota</taxon>
        <taxon>Caudoviricetes</taxon>
        <taxon>Chimalliviridae</taxon>
        <taxon>Miltoncavirus</taxon>
        <taxon>Miltoncavirus PhiPA3</taxon>
    </lineage>
</organism>
<evidence type="ECO:0000259" key="11">
    <source>
        <dbReference type="PROSITE" id="PS50879"/>
    </source>
</evidence>
<dbReference type="OrthoDB" id="4167at10239"/>
<comment type="similarity">
    <text evidence="3">Belongs to the RNase H family.</text>
</comment>
<evidence type="ECO:0000256" key="8">
    <source>
        <dbReference type="ARBA" id="ARBA00022759"/>
    </source>
</evidence>
<keyword evidence="10" id="KW-0460">Magnesium</keyword>
<name>F8SK50_BPPA3</name>
<dbReference type="GO" id="GO:0004523">
    <property type="term" value="F:RNA-DNA hybrid ribonuclease activity"/>
    <property type="evidence" value="ECO:0007669"/>
    <property type="project" value="UniProtKB-EC"/>
</dbReference>
<evidence type="ECO:0000256" key="2">
    <source>
        <dbReference type="ARBA" id="ARBA00001946"/>
    </source>
</evidence>
<keyword evidence="6" id="KW-0540">Nuclease</keyword>
<evidence type="ECO:0000256" key="9">
    <source>
        <dbReference type="ARBA" id="ARBA00022801"/>
    </source>
</evidence>
<dbReference type="Gene3D" id="3.30.420.10">
    <property type="entry name" value="Ribonuclease H-like superfamily/Ribonuclease H"/>
    <property type="match status" value="1"/>
</dbReference>
<dbReference type="PANTHER" id="PTHR10642:SF26">
    <property type="entry name" value="RIBONUCLEASE H1"/>
    <property type="match status" value="1"/>
</dbReference>
<evidence type="ECO:0000256" key="10">
    <source>
        <dbReference type="ARBA" id="ARBA00022842"/>
    </source>
</evidence>
<keyword evidence="9" id="KW-0378">Hydrolase</keyword>
<comment type="subunit">
    <text evidence="4">Monomer.</text>
</comment>
<dbReference type="InterPro" id="IPR050092">
    <property type="entry name" value="RNase_H"/>
</dbReference>
<evidence type="ECO:0000256" key="6">
    <source>
        <dbReference type="ARBA" id="ARBA00022722"/>
    </source>
</evidence>
<evidence type="ECO:0000256" key="5">
    <source>
        <dbReference type="ARBA" id="ARBA00012180"/>
    </source>
</evidence>
<keyword evidence="8" id="KW-0255">Endonuclease</keyword>
<dbReference type="SUPFAM" id="SSF53098">
    <property type="entry name" value="Ribonuclease H-like"/>
    <property type="match status" value="1"/>
</dbReference>